<accession>Q1YN12</accession>
<dbReference type="BioCyc" id="AURANTIMONAS:SI859A1_02033-MONOMER"/>
<dbReference type="SUPFAM" id="SSF52540">
    <property type="entry name" value="P-loop containing nucleoside triphosphate hydrolases"/>
    <property type="match status" value="1"/>
</dbReference>
<dbReference type="GO" id="GO:0016887">
    <property type="term" value="F:ATP hydrolysis activity"/>
    <property type="evidence" value="ECO:0007669"/>
    <property type="project" value="InterPro"/>
</dbReference>
<dbReference type="PANTHER" id="PTHR45772:SF1">
    <property type="entry name" value="ABC TRANSPORTER ATP-BINDING PROTEIN"/>
    <property type="match status" value="1"/>
</dbReference>
<keyword evidence="1" id="KW-0813">Transport</keyword>
<keyword evidence="6" id="KW-1185">Reference proteome</keyword>
<dbReference type="InterPro" id="IPR003439">
    <property type="entry name" value="ABC_transporter-like_ATP-bd"/>
</dbReference>
<dbReference type="GO" id="GO:0005886">
    <property type="term" value="C:plasma membrane"/>
    <property type="evidence" value="ECO:0007669"/>
    <property type="project" value="TreeGrafter"/>
</dbReference>
<dbReference type="Proteomes" id="UP000000321">
    <property type="component" value="Unassembled WGS sequence"/>
</dbReference>
<sequence>MPRGQVGGQTPTGGRIVTSGERLLEVRDVSLRFGGVRALSNVSFHVEAGELFSIIGPNGAGKTSMLNCISGRYRPTEGDVLYKGGSLLKRSINDRARLGIGRTFQNLALFGHMSVLDNILVGRHHRLKNNLFTGMAYWVGGARTEELAERRRVEEIIDFLEIQHVRGEPAGTLSYGLRKRVELARAMAIEPELILLDEPMAGMNLEEKEDIARYVVALNQEFGMTIVMIEHDMGVVMDLSDRVIVLDFGKVISAGTPDAVLADEHVKRAYLGEDDETLDALAAETGEPA</sequence>
<dbReference type="InterPro" id="IPR003593">
    <property type="entry name" value="AAA+_ATPase"/>
</dbReference>
<evidence type="ECO:0000313" key="5">
    <source>
        <dbReference type="EMBL" id="EAS51219.1"/>
    </source>
</evidence>
<dbReference type="AlphaFoldDB" id="Q1YN12"/>
<dbReference type="Pfam" id="PF12399">
    <property type="entry name" value="BCA_ABC_TP_C"/>
    <property type="match status" value="1"/>
</dbReference>
<gene>
    <name evidence="5" type="ORF">SI859A1_02033</name>
</gene>
<dbReference type="PANTHER" id="PTHR45772">
    <property type="entry name" value="CONSERVED COMPONENT OF ABC TRANSPORTER FOR NATURAL AMINO ACIDS-RELATED"/>
    <property type="match status" value="1"/>
</dbReference>
<reference evidence="5 6" key="1">
    <citation type="journal article" date="2008" name="Appl. Environ. Microbiol.">
        <title>Genomic insights into Mn(II) oxidation by the marine alphaproteobacterium Aurantimonas sp. strain SI85-9A1.</title>
        <authorList>
            <person name="Dick G.J."/>
            <person name="Podell S."/>
            <person name="Johnson H.A."/>
            <person name="Rivera-Espinoza Y."/>
            <person name="Bernier-Latmani R."/>
            <person name="McCarthy J.K."/>
            <person name="Torpey J.W."/>
            <person name="Clement B.G."/>
            <person name="Gaasterland T."/>
            <person name="Tebo B.M."/>
        </authorList>
    </citation>
    <scope>NUCLEOTIDE SEQUENCE [LARGE SCALE GENOMIC DNA]</scope>
    <source>
        <strain evidence="5 6">SI85-9A1</strain>
    </source>
</reference>
<evidence type="ECO:0000256" key="3">
    <source>
        <dbReference type="ARBA" id="ARBA00022840"/>
    </source>
</evidence>
<dbReference type="GO" id="GO:0005524">
    <property type="term" value="F:ATP binding"/>
    <property type="evidence" value="ECO:0007669"/>
    <property type="project" value="UniProtKB-KW"/>
</dbReference>
<name>Q1YN12_AURMS</name>
<dbReference type="InterPro" id="IPR051120">
    <property type="entry name" value="ABC_AA/LPS_Transport"/>
</dbReference>
<evidence type="ECO:0000259" key="4">
    <source>
        <dbReference type="PROSITE" id="PS50893"/>
    </source>
</evidence>
<dbReference type="CDD" id="cd03219">
    <property type="entry name" value="ABC_Mj1267_LivG_branched"/>
    <property type="match status" value="1"/>
</dbReference>
<dbReference type="FunFam" id="3.40.50.300:FF:000421">
    <property type="entry name" value="Branched-chain amino acid ABC transporter ATP-binding protein"/>
    <property type="match status" value="1"/>
</dbReference>
<dbReference type="SMART" id="SM00382">
    <property type="entry name" value="AAA"/>
    <property type="match status" value="1"/>
</dbReference>
<evidence type="ECO:0000256" key="2">
    <source>
        <dbReference type="ARBA" id="ARBA00022741"/>
    </source>
</evidence>
<protein>
    <submittedName>
        <fullName evidence="5">ATP-binding protein, ABC-type branched chain amino acid transporter transporter</fullName>
    </submittedName>
</protein>
<evidence type="ECO:0000313" key="6">
    <source>
        <dbReference type="Proteomes" id="UP000000321"/>
    </source>
</evidence>
<evidence type="ECO:0000256" key="1">
    <source>
        <dbReference type="ARBA" id="ARBA00022448"/>
    </source>
</evidence>
<feature type="domain" description="ABC transporter" evidence="4">
    <location>
        <begin position="24"/>
        <end position="273"/>
    </location>
</feature>
<dbReference type="InterPro" id="IPR032823">
    <property type="entry name" value="BCA_ABC_TP_C"/>
</dbReference>
<comment type="caution">
    <text evidence="5">The sequence shown here is derived from an EMBL/GenBank/DDBJ whole genome shotgun (WGS) entry which is preliminary data.</text>
</comment>
<keyword evidence="2" id="KW-0547">Nucleotide-binding</keyword>
<dbReference type="PROSITE" id="PS50893">
    <property type="entry name" value="ABC_TRANSPORTER_2"/>
    <property type="match status" value="1"/>
</dbReference>
<dbReference type="Gene3D" id="3.40.50.300">
    <property type="entry name" value="P-loop containing nucleotide triphosphate hydrolases"/>
    <property type="match status" value="1"/>
</dbReference>
<keyword evidence="3 5" id="KW-0067">ATP-binding</keyword>
<organism evidence="5 6">
    <name type="scientific">Aurantimonas manganoxydans (strain ATCC BAA-1229 / DSM 21871 / SI85-9A1)</name>
    <dbReference type="NCBI Taxonomy" id="287752"/>
    <lineage>
        <taxon>Bacteria</taxon>
        <taxon>Pseudomonadati</taxon>
        <taxon>Pseudomonadota</taxon>
        <taxon>Alphaproteobacteria</taxon>
        <taxon>Hyphomicrobiales</taxon>
        <taxon>Aurantimonadaceae</taxon>
        <taxon>Aurantimonas</taxon>
    </lineage>
</organism>
<dbReference type="InterPro" id="IPR027417">
    <property type="entry name" value="P-loop_NTPase"/>
</dbReference>
<dbReference type="HOGENOM" id="CLU_000604_1_2_5"/>
<dbReference type="EMBL" id="AAPJ01000001">
    <property type="protein sequence ID" value="EAS51219.1"/>
    <property type="molecule type" value="Genomic_DNA"/>
</dbReference>
<dbReference type="Pfam" id="PF00005">
    <property type="entry name" value="ABC_tran"/>
    <property type="match status" value="1"/>
</dbReference>
<proteinExistence type="predicted"/>